<comment type="catalytic activity">
    <reaction evidence="8">
        <text>adenosine + phosphate = alpha-D-ribose 1-phosphate + adenine</text>
        <dbReference type="Rhea" id="RHEA:27642"/>
        <dbReference type="ChEBI" id="CHEBI:16335"/>
        <dbReference type="ChEBI" id="CHEBI:16708"/>
        <dbReference type="ChEBI" id="CHEBI:43474"/>
        <dbReference type="ChEBI" id="CHEBI:57720"/>
        <dbReference type="EC" id="2.4.2.1"/>
    </reaction>
    <physiologicalReaction direction="left-to-right" evidence="8">
        <dbReference type="Rhea" id="RHEA:27643"/>
    </physiologicalReaction>
</comment>
<evidence type="ECO:0000256" key="7">
    <source>
        <dbReference type="ARBA" id="ARBA00047989"/>
    </source>
</evidence>
<dbReference type="PANTHER" id="PTHR30616:SF2">
    <property type="entry name" value="PURINE NUCLEOSIDE PHOSPHORYLASE LACC1"/>
    <property type="match status" value="1"/>
</dbReference>
<dbReference type="CDD" id="cd16833">
    <property type="entry name" value="YfiH"/>
    <property type="match status" value="1"/>
</dbReference>
<evidence type="ECO:0000256" key="6">
    <source>
        <dbReference type="ARBA" id="ARBA00022833"/>
    </source>
</evidence>
<dbReference type="EMBL" id="KP843855">
    <property type="protein sequence ID" value="AKF17199.1"/>
    <property type="molecule type" value="Genomic_DNA"/>
</dbReference>
<evidence type="ECO:0000256" key="8">
    <source>
        <dbReference type="ARBA" id="ARBA00048968"/>
    </source>
</evidence>
<dbReference type="GO" id="GO:0017061">
    <property type="term" value="F:S-methyl-5-thioadenosine phosphorylase activity"/>
    <property type="evidence" value="ECO:0007669"/>
    <property type="project" value="UniProtKB-EC"/>
</dbReference>
<dbReference type="GO" id="GO:0016787">
    <property type="term" value="F:hydrolase activity"/>
    <property type="evidence" value="ECO:0007669"/>
    <property type="project" value="UniProtKB-KW"/>
</dbReference>
<keyword evidence="6" id="KW-0862">Zinc</keyword>
<reference evidence="11" key="1">
    <citation type="journal article" date="2015" name="Appl. Microbiol. Biotechnol.">
        <title>Improved ethanol production from biomass by a rumen metagenomic DNA fragment expressed in Escherichia coli MS04 during fermentation.</title>
        <authorList>
            <person name="Loaces I."/>
            <person name="Amarelle V."/>
            <person name="Munoz-Gutierrez I."/>
            <person name="Fabiano E."/>
            <person name="Martinez A."/>
            <person name="Noya F."/>
        </authorList>
    </citation>
    <scope>NUCLEOTIDE SEQUENCE</scope>
</reference>
<sequence>MTQLPQLLHYDLGEGVTAFSSTRHGGVSEGNYAEFNINYYCGDLVSHIEANRQTLCRLLGIDENHLVYPHQVHGVEVRQIDGEFFSLSSAERKMVLEGVDAVRTDLRGVCVGVSTADCIPLLIYDEAHHAVCAVHAGWRGTVARVAQKAVTEMHRVYSSSPADLRVVVGPGISLENFEVGDEVYERFAEAGFPMESIARRYKKWHIDLWECNRLQFIQLGVSPSNIQVSGICTFAQADDFFSARRLGIDSGRIFTGIYLSTNS</sequence>
<comment type="similarity">
    <text evidence="2 10">Belongs to the purine nucleoside phosphorylase YfiH/LACC1 family.</text>
</comment>
<evidence type="ECO:0000256" key="10">
    <source>
        <dbReference type="RuleBase" id="RU361274"/>
    </source>
</evidence>
<comment type="catalytic activity">
    <reaction evidence="9">
        <text>S-methyl-5'-thioadenosine + phosphate = 5-(methylsulfanyl)-alpha-D-ribose 1-phosphate + adenine</text>
        <dbReference type="Rhea" id="RHEA:11852"/>
        <dbReference type="ChEBI" id="CHEBI:16708"/>
        <dbReference type="ChEBI" id="CHEBI:17509"/>
        <dbReference type="ChEBI" id="CHEBI:43474"/>
        <dbReference type="ChEBI" id="CHEBI:58533"/>
        <dbReference type="EC" id="2.4.2.28"/>
    </reaction>
    <physiologicalReaction direction="left-to-right" evidence="9">
        <dbReference type="Rhea" id="RHEA:11853"/>
    </physiologicalReaction>
</comment>
<keyword evidence="4" id="KW-0479">Metal-binding</keyword>
<dbReference type="Gene3D" id="3.60.140.10">
    <property type="entry name" value="CNF1/YfiH-like putative cysteine hydrolases"/>
    <property type="match status" value="1"/>
</dbReference>
<name>A0A0F6WGI1_9BACT</name>
<evidence type="ECO:0000313" key="11">
    <source>
        <dbReference type="EMBL" id="AKF17199.1"/>
    </source>
</evidence>
<evidence type="ECO:0000256" key="2">
    <source>
        <dbReference type="ARBA" id="ARBA00007353"/>
    </source>
</evidence>
<evidence type="ECO:0000256" key="5">
    <source>
        <dbReference type="ARBA" id="ARBA00022801"/>
    </source>
</evidence>
<comment type="catalytic activity">
    <reaction evidence="7">
        <text>adenosine + H2O + H(+) = inosine + NH4(+)</text>
        <dbReference type="Rhea" id="RHEA:24408"/>
        <dbReference type="ChEBI" id="CHEBI:15377"/>
        <dbReference type="ChEBI" id="CHEBI:15378"/>
        <dbReference type="ChEBI" id="CHEBI:16335"/>
        <dbReference type="ChEBI" id="CHEBI:17596"/>
        <dbReference type="ChEBI" id="CHEBI:28938"/>
        <dbReference type="EC" id="3.5.4.4"/>
    </reaction>
    <physiologicalReaction direction="left-to-right" evidence="7">
        <dbReference type="Rhea" id="RHEA:24409"/>
    </physiologicalReaction>
</comment>
<dbReference type="InterPro" id="IPR038371">
    <property type="entry name" value="Cu_polyphenol_OxRdtase_sf"/>
</dbReference>
<organism evidence="11">
    <name type="scientific">uncultured bacterium Csd4</name>
    <dbReference type="NCBI Taxonomy" id="1637487"/>
    <lineage>
        <taxon>Bacteria</taxon>
        <taxon>environmental samples</taxon>
    </lineage>
</organism>
<dbReference type="InterPro" id="IPR003730">
    <property type="entry name" value="Cu_polyphenol_OxRdtase"/>
</dbReference>
<evidence type="ECO:0000256" key="9">
    <source>
        <dbReference type="ARBA" id="ARBA00049893"/>
    </source>
</evidence>
<proteinExistence type="inferred from homology"/>
<dbReference type="GO" id="GO:0005507">
    <property type="term" value="F:copper ion binding"/>
    <property type="evidence" value="ECO:0007669"/>
    <property type="project" value="TreeGrafter"/>
</dbReference>
<accession>A0A0F6WGI1</accession>
<keyword evidence="5" id="KW-0378">Hydrolase</keyword>
<dbReference type="AlphaFoldDB" id="A0A0F6WGI1"/>
<keyword evidence="3" id="KW-0808">Transferase</keyword>
<protein>
    <recommendedName>
        <fullName evidence="10">Purine nucleoside phosphorylase</fullName>
    </recommendedName>
</protein>
<dbReference type="NCBIfam" id="TIGR00726">
    <property type="entry name" value="peptidoglycan editing factor PgeF"/>
    <property type="match status" value="1"/>
</dbReference>
<comment type="catalytic activity">
    <reaction evidence="1">
        <text>inosine + phosphate = alpha-D-ribose 1-phosphate + hypoxanthine</text>
        <dbReference type="Rhea" id="RHEA:27646"/>
        <dbReference type="ChEBI" id="CHEBI:17368"/>
        <dbReference type="ChEBI" id="CHEBI:17596"/>
        <dbReference type="ChEBI" id="CHEBI:43474"/>
        <dbReference type="ChEBI" id="CHEBI:57720"/>
        <dbReference type="EC" id="2.4.2.1"/>
    </reaction>
    <physiologicalReaction direction="left-to-right" evidence="1">
        <dbReference type="Rhea" id="RHEA:27647"/>
    </physiologicalReaction>
</comment>
<dbReference type="SUPFAM" id="SSF64438">
    <property type="entry name" value="CNF1/YfiH-like putative cysteine hydrolases"/>
    <property type="match status" value="1"/>
</dbReference>
<evidence type="ECO:0000256" key="4">
    <source>
        <dbReference type="ARBA" id="ARBA00022723"/>
    </source>
</evidence>
<dbReference type="InterPro" id="IPR011324">
    <property type="entry name" value="Cytotoxic_necrot_fac-like_cat"/>
</dbReference>
<evidence type="ECO:0000256" key="1">
    <source>
        <dbReference type="ARBA" id="ARBA00000553"/>
    </source>
</evidence>
<evidence type="ECO:0000256" key="3">
    <source>
        <dbReference type="ARBA" id="ARBA00022679"/>
    </source>
</evidence>
<dbReference type="PANTHER" id="PTHR30616">
    <property type="entry name" value="UNCHARACTERIZED PROTEIN YFIH"/>
    <property type="match status" value="1"/>
</dbReference>
<dbReference type="Pfam" id="PF02578">
    <property type="entry name" value="Cu-oxidase_4"/>
    <property type="match status" value="1"/>
</dbReference>